<keyword evidence="3" id="KW-1185">Reference proteome</keyword>
<evidence type="ECO:0000313" key="2">
    <source>
        <dbReference type="EMBL" id="MDR7277624.1"/>
    </source>
</evidence>
<feature type="region of interest" description="Disordered" evidence="1">
    <location>
        <begin position="67"/>
        <end position="90"/>
    </location>
</feature>
<dbReference type="RefSeq" id="WP_310370022.1">
    <property type="nucleotide sequence ID" value="NZ_JAVDYB010000001.1"/>
</dbReference>
<protein>
    <submittedName>
        <fullName evidence="2">Uncharacterized protein</fullName>
    </submittedName>
</protein>
<name>A0AAE3YPT7_9ACTN</name>
<gene>
    <name evidence="2" type="ORF">J2S41_004402</name>
</gene>
<comment type="caution">
    <text evidence="2">The sequence shown here is derived from an EMBL/GenBank/DDBJ whole genome shotgun (WGS) entry which is preliminary data.</text>
</comment>
<dbReference type="AlphaFoldDB" id="A0AAE3YPT7"/>
<dbReference type="Proteomes" id="UP001183643">
    <property type="component" value="Unassembled WGS sequence"/>
</dbReference>
<evidence type="ECO:0000313" key="3">
    <source>
        <dbReference type="Proteomes" id="UP001183643"/>
    </source>
</evidence>
<accession>A0AAE3YPT7</accession>
<sequence>MAAHEPDLPDLSHLRARRTAITDQHVAAGNTRLDRLLAEYRQAVEADGDVRAVQEMGLALLLGVNHRISSGSPLPRSGASPRRGTRSADLEASQWRLRELSVPARN</sequence>
<organism evidence="2 3">
    <name type="scientific">Catenuloplanes atrovinosus</name>
    <dbReference type="NCBI Taxonomy" id="137266"/>
    <lineage>
        <taxon>Bacteria</taxon>
        <taxon>Bacillati</taxon>
        <taxon>Actinomycetota</taxon>
        <taxon>Actinomycetes</taxon>
        <taxon>Micromonosporales</taxon>
        <taxon>Micromonosporaceae</taxon>
        <taxon>Catenuloplanes</taxon>
    </lineage>
</organism>
<reference evidence="2" key="1">
    <citation type="submission" date="2023-07" db="EMBL/GenBank/DDBJ databases">
        <title>Sequencing the genomes of 1000 actinobacteria strains.</title>
        <authorList>
            <person name="Klenk H.-P."/>
        </authorList>
    </citation>
    <scope>NUCLEOTIDE SEQUENCE</scope>
    <source>
        <strain evidence="2">DSM 44707</strain>
    </source>
</reference>
<evidence type="ECO:0000256" key="1">
    <source>
        <dbReference type="SAM" id="MobiDB-lite"/>
    </source>
</evidence>
<dbReference type="EMBL" id="JAVDYB010000001">
    <property type="protein sequence ID" value="MDR7277624.1"/>
    <property type="molecule type" value="Genomic_DNA"/>
</dbReference>
<proteinExistence type="predicted"/>